<reference evidence="2" key="2">
    <citation type="submission" date="2020-09" db="EMBL/GenBank/DDBJ databases">
        <authorList>
            <person name="Sun Q."/>
            <person name="Ohkuma M."/>
        </authorList>
    </citation>
    <scope>NUCLEOTIDE SEQUENCE</scope>
    <source>
        <strain evidence="2">JCM 16108</strain>
    </source>
</reference>
<feature type="compositionally biased region" description="Basic and acidic residues" evidence="1">
    <location>
        <begin position="52"/>
        <end position="70"/>
    </location>
</feature>
<accession>A0A830FUE7</accession>
<dbReference type="Proteomes" id="UP000614609">
    <property type="component" value="Unassembled WGS sequence"/>
</dbReference>
<evidence type="ECO:0000313" key="3">
    <source>
        <dbReference type="Proteomes" id="UP000614609"/>
    </source>
</evidence>
<sequence>MAAVKGEGTVAGGSLSRVVASDRSMAGTDSMAESKNTTAQSAMRGDAGQPTRLRDGVTRLGVQRRDDECS</sequence>
<dbReference type="EMBL" id="BMOO01000002">
    <property type="protein sequence ID" value="GGM62877.1"/>
    <property type="molecule type" value="Genomic_DNA"/>
</dbReference>
<organism evidence="2 3">
    <name type="scientific">Halarchaeum rubridurum</name>
    <dbReference type="NCBI Taxonomy" id="489911"/>
    <lineage>
        <taxon>Archaea</taxon>
        <taxon>Methanobacteriati</taxon>
        <taxon>Methanobacteriota</taxon>
        <taxon>Stenosarchaea group</taxon>
        <taxon>Halobacteria</taxon>
        <taxon>Halobacteriales</taxon>
        <taxon>Halobacteriaceae</taxon>
    </lineage>
</organism>
<evidence type="ECO:0000313" key="2">
    <source>
        <dbReference type="EMBL" id="GGM62877.1"/>
    </source>
</evidence>
<dbReference type="AlphaFoldDB" id="A0A830FUE7"/>
<gene>
    <name evidence="2" type="ORF">GCM10009017_11260</name>
</gene>
<feature type="compositionally biased region" description="Polar residues" evidence="1">
    <location>
        <begin position="31"/>
        <end position="41"/>
    </location>
</feature>
<reference evidence="2" key="1">
    <citation type="journal article" date="2014" name="Int. J. Syst. Evol. Microbiol.">
        <title>Complete genome sequence of Corynebacterium casei LMG S-19264T (=DSM 44701T), isolated from a smear-ripened cheese.</title>
        <authorList>
            <consortium name="US DOE Joint Genome Institute (JGI-PGF)"/>
            <person name="Walter F."/>
            <person name="Albersmeier A."/>
            <person name="Kalinowski J."/>
            <person name="Ruckert C."/>
        </authorList>
    </citation>
    <scope>NUCLEOTIDE SEQUENCE</scope>
    <source>
        <strain evidence="2">JCM 16108</strain>
    </source>
</reference>
<feature type="region of interest" description="Disordered" evidence="1">
    <location>
        <begin position="1"/>
        <end position="70"/>
    </location>
</feature>
<evidence type="ECO:0000256" key="1">
    <source>
        <dbReference type="SAM" id="MobiDB-lite"/>
    </source>
</evidence>
<keyword evidence="3" id="KW-1185">Reference proteome</keyword>
<protein>
    <submittedName>
        <fullName evidence="2">Uncharacterized protein</fullName>
    </submittedName>
</protein>
<name>A0A830FUE7_9EURY</name>
<comment type="caution">
    <text evidence="2">The sequence shown here is derived from an EMBL/GenBank/DDBJ whole genome shotgun (WGS) entry which is preliminary data.</text>
</comment>
<proteinExistence type="predicted"/>